<feature type="domain" description="HMA" evidence="17">
    <location>
        <begin position="177"/>
        <end position="242"/>
    </location>
</feature>
<dbReference type="FunFam" id="3.30.70.100:FF:000001">
    <property type="entry name" value="ATPase copper transporting beta"/>
    <property type="match status" value="2"/>
</dbReference>
<proteinExistence type="inferred from homology"/>
<feature type="compositionally biased region" description="Acidic residues" evidence="16">
    <location>
        <begin position="431"/>
        <end position="446"/>
    </location>
</feature>
<dbReference type="SUPFAM" id="SSF81665">
    <property type="entry name" value="Calcium ATPase, transmembrane domain M"/>
    <property type="match status" value="1"/>
</dbReference>
<dbReference type="InterPro" id="IPR036163">
    <property type="entry name" value="HMA_dom_sf"/>
</dbReference>
<evidence type="ECO:0000256" key="11">
    <source>
        <dbReference type="ARBA" id="ARBA00022989"/>
    </source>
</evidence>
<evidence type="ECO:0000256" key="9">
    <source>
        <dbReference type="ARBA" id="ARBA00022842"/>
    </source>
</evidence>
<dbReference type="Proteomes" id="UP000289152">
    <property type="component" value="Unassembled WGS sequence"/>
</dbReference>
<keyword evidence="4 15" id="KW-0812">Transmembrane</keyword>
<evidence type="ECO:0000313" key="18">
    <source>
        <dbReference type="EMBL" id="RXK37708.1"/>
    </source>
</evidence>
<dbReference type="PRINTS" id="PR00119">
    <property type="entry name" value="CATATPASE"/>
</dbReference>
<dbReference type="SUPFAM" id="SSF56784">
    <property type="entry name" value="HAD-like"/>
    <property type="match status" value="1"/>
</dbReference>
<evidence type="ECO:0000256" key="10">
    <source>
        <dbReference type="ARBA" id="ARBA00022967"/>
    </source>
</evidence>
<reference evidence="18 19" key="1">
    <citation type="submission" date="2016-06" db="EMBL/GenBank/DDBJ databases">
        <title>Evolution of pathogenesis and genome organization in the Tremellales.</title>
        <authorList>
            <person name="Cuomo C."/>
            <person name="Litvintseva A."/>
            <person name="Heitman J."/>
            <person name="Chen Y."/>
            <person name="Sun S."/>
            <person name="Springer D."/>
            <person name="Dromer F."/>
            <person name="Young S."/>
            <person name="Zeng Q."/>
            <person name="Chapman S."/>
            <person name="Gujja S."/>
            <person name="Saif S."/>
            <person name="Birren B."/>
        </authorList>
    </citation>
    <scope>NUCLEOTIDE SEQUENCE [LARGE SCALE GENOMIC DNA]</scope>
    <source>
        <strain evidence="18 19">ATCC 28783</strain>
    </source>
</reference>
<dbReference type="PROSITE" id="PS01047">
    <property type="entry name" value="HMA_1"/>
    <property type="match status" value="3"/>
</dbReference>
<feature type="domain" description="HMA" evidence="17">
    <location>
        <begin position="8"/>
        <end position="77"/>
    </location>
</feature>
<dbReference type="InterPro" id="IPR001757">
    <property type="entry name" value="P_typ_ATPase"/>
</dbReference>
<feature type="compositionally biased region" description="Polar residues" evidence="16">
    <location>
        <begin position="271"/>
        <end position="284"/>
    </location>
</feature>
<dbReference type="PANTHER" id="PTHR43520">
    <property type="entry name" value="ATP7, ISOFORM B"/>
    <property type="match status" value="1"/>
</dbReference>
<evidence type="ECO:0000256" key="14">
    <source>
        <dbReference type="ARBA" id="ARBA00023136"/>
    </source>
</evidence>
<evidence type="ECO:0000256" key="13">
    <source>
        <dbReference type="ARBA" id="ARBA00023065"/>
    </source>
</evidence>
<dbReference type="Gene3D" id="2.70.150.10">
    <property type="entry name" value="Calcium-transporting ATPase, cytoplasmic transduction domain A"/>
    <property type="match status" value="1"/>
</dbReference>
<feature type="region of interest" description="Disordered" evidence="16">
    <location>
        <begin position="258"/>
        <end position="329"/>
    </location>
</feature>
<keyword evidence="6" id="KW-0677">Repeat</keyword>
<evidence type="ECO:0000256" key="7">
    <source>
        <dbReference type="ARBA" id="ARBA00022741"/>
    </source>
</evidence>
<protein>
    <recommendedName>
        <fullName evidence="17">HMA domain-containing protein</fullName>
    </recommendedName>
</protein>
<evidence type="ECO:0000256" key="16">
    <source>
        <dbReference type="SAM" id="MobiDB-lite"/>
    </source>
</evidence>
<feature type="transmembrane region" description="Helical" evidence="15">
    <location>
        <begin position="707"/>
        <end position="726"/>
    </location>
</feature>
<dbReference type="InterPro" id="IPR044492">
    <property type="entry name" value="P_typ_ATPase_HD_dom"/>
</dbReference>
<dbReference type="InterPro" id="IPR006121">
    <property type="entry name" value="HMA_dom"/>
</dbReference>
<dbReference type="GO" id="GO:0016020">
    <property type="term" value="C:membrane"/>
    <property type="evidence" value="ECO:0007669"/>
    <property type="project" value="UniProtKB-SubCell"/>
</dbReference>
<dbReference type="Gene3D" id="3.30.70.100">
    <property type="match status" value="3"/>
</dbReference>
<keyword evidence="10" id="KW-1278">Translocase</keyword>
<dbReference type="SUPFAM" id="SSF55008">
    <property type="entry name" value="HMA, heavy metal-associated domain"/>
    <property type="match status" value="3"/>
</dbReference>
<feature type="transmembrane region" description="Helical" evidence="15">
    <location>
        <begin position="1324"/>
        <end position="1344"/>
    </location>
</feature>
<dbReference type="Pfam" id="PF00403">
    <property type="entry name" value="HMA"/>
    <property type="match status" value="3"/>
</dbReference>
<dbReference type="STRING" id="5217.A0A4Q1BJ50"/>
<dbReference type="InterPro" id="IPR017969">
    <property type="entry name" value="Heavy-metal-associated_CS"/>
</dbReference>
<keyword evidence="7 15" id="KW-0547">Nucleotide-binding</keyword>
<keyword evidence="5 15" id="KW-0479">Metal-binding</keyword>
<feature type="transmembrane region" description="Helical" evidence="15">
    <location>
        <begin position="924"/>
        <end position="947"/>
    </location>
</feature>
<feature type="transmembrane region" description="Helical" evidence="15">
    <location>
        <begin position="1296"/>
        <end position="1318"/>
    </location>
</feature>
<dbReference type="InterPro" id="IPR006122">
    <property type="entry name" value="HMA_Cu_ion-bd"/>
</dbReference>
<dbReference type="SFLD" id="SFLDF00027">
    <property type="entry name" value="p-type_atpase"/>
    <property type="match status" value="1"/>
</dbReference>
<dbReference type="InterPro" id="IPR018303">
    <property type="entry name" value="ATPase_P-typ_P_site"/>
</dbReference>
<dbReference type="InterPro" id="IPR023214">
    <property type="entry name" value="HAD_sf"/>
</dbReference>
<evidence type="ECO:0000256" key="5">
    <source>
        <dbReference type="ARBA" id="ARBA00022723"/>
    </source>
</evidence>
<dbReference type="VEuPathDB" id="FungiDB:TREMEDRAFT_46100"/>
<evidence type="ECO:0000256" key="8">
    <source>
        <dbReference type="ARBA" id="ARBA00022840"/>
    </source>
</evidence>
<dbReference type="PRINTS" id="PR00120">
    <property type="entry name" value="HATPASE"/>
</dbReference>
<dbReference type="InterPro" id="IPR023299">
    <property type="entry name" value="ATPase_P-typ_cyto_dom_N"/>
</dbReference>
<dbReference type="InParanoid" id="A0A4Q1BJ50"/>
<feature type="transmembrane region" description="Helical" evidence="15">
    <location>
        <begin position="614"/>
        <end position="635"/>
    </location>
</feature>
<accession>A0A4Q1BJ50</accession>
<dbReference type="PROSITE" id="PS01229">
    <property type="entry name" value="COF_2"/>
    <property type="match status" value="1"/>
</dbReference>
<dbReference type="GO" id="GO:0005524">
    <property type="term" value="F:ATP binding"/>
    <property type="evidence" value="ECO:0007669"/>
    <property type="project" value="UniProtKB-UniRule"/>
</dbReference>
<keyword evidence="19" id="KW-1185">Reference proteome</keyword>
<dbReference type="OrthoDB" id="432719at2759"/>
<dbReference type="SFLD" id="SFLDG00002">
    <property type="entry name" value="C1.7:_P-type_atpase_like"/>
    <property type="match status" value="1"/>
</dbReference>
<evidence type="ECO:0000313" key="19">
    <source>
        <dbReference type="Proteomes" id="UP000289152"/>
    </source>
</evidence>
<dbReference type="InterPro" id="IPR036412">
    <property type="entry name" value="HAD-like_sf"/>
</dbReference>
<feature type="transmembrane region" description="Helical" evidence="15">
    <location>
        <begin position="881"/>
        <end position="904"/>
    </location>
</feature>
<gene>
    <name evidence="18" type="ORF">M231_05041</name>
</gene>
<sequence length="1349" mass="147144">MSLPLHNTSHSLLIPNMHCPSCVEHITSLLSTLTYVRDISISLLLQTVTFRIVVSENSVKNNKTEIDLVKDVARVLYREGGFEVDSTDFGILLSLSSSRKKDRVVNGETRSEGKGKKGWISGNSWSGWYTLMGWKGTKKGLSEEERRKLHLEHCPVCRDSSNSHGTSRASPAQNATTTTTLMIEGMTCSSCSSTITRTLQSTPGVISVHIDLFSNKGEVVHTSQISPEDICELVEDLGYGSEVVSSVVSPEFIKVPDTRSSPVEMRKSPNDPYSLSRLTKSTDTPLPLEIINPGNNPQHGTPQRHERTQPQLSSRGSFMDGKVTERDDQEEKTILTTLSVEGITCASCTTTISNVLNSIKGSKKVNVDLLANKADVEHLSSVIPEDIKEAIEDVGYGAEVVSSIPRPVPTFISNPKSGRQLPPSASRDASDASEMENENILEQDESDLGQNEKITRDEGVKEIVGKGQNKNVGEEKKTRTIQVKVEGIYCSKCTTKLNNHLSSLPLHFTPFDIHKKETKITYEPRNPFTIRDILKGLSDLSPEFEAVLIKTQGIQERSREIQKREARRLAINLMIAVVFAIPTFIIAIIGMVLLPSHNHFRMLWMSPRWGAANLGTIILFPLSTVVQFGVGRIFYQRAFGPVLARWYRRAAHSHRRNKMRNGWKWKSLVTFGSMDLLVALSTSVSYFASIAMLIIDVRAPSTNSSVGTYFDSCVFLIMFILLGRVLEALAKSKTMDAVEALGKMRAGTALLLESTDILSNATINGDTVNSFANQGQHTRTIPIDQVEIGDHLIVPPGSSPPTDGYIISGHTTIDESSLTGESLPIPKSPGDEIYTGTINLSSPIVISVKSIGQTTMLEKIISAVSTAGGGKTPLEHLAERLTGYFVPFVVYLSLIVMGIWLSLVFTGKVNGEDSGGKVFFSLEFGISVLVVACPCGIGLAVPCANAVGSNLAARKGILAVSGGEGWNEVGKVGVVICDKTGTLTMGKASVVDEWSYETNWEMSRKKEMEMIIRCVEERSTHPLAKGITEYISTKYNSEDALSSSNTNFKTNVGTKVELSKMDEIAGKGIRAMVNLGEERFEVLTGNQRLLEVNDVEMSPEVLEILGKWGEQAFTSVLVAVRPVFIQTNSIIITAYALSDPLRPQAKEIIERLRLQVKIIICTGDRKDVALSIARQLDIDPTDVRAGVGPEEKANVVDEVREGLRSSKNYFHKWKKLQVRGTGKGKGRGRRDKVMFVGDGINDAVALTAADVGVAMGGGSEVAVAGADFILLNSSLSSLPTLIRLSTQISNRQKLNLAWACIFNIVCIPFAAGVFYSVGLRLSPVWSAVLMALSSVSVVCSSLALRWTAG</sequence>
<evidence type="ECO:0000256" key="6">
    <source>
        <dbReference type="ARBA" id="ARBA00022737"/>
    </source>
</evidence>
<evidence type="ECO:0000256" key="12">
    <source>
        <dbReference type="ARBA" id="ARBA00023008"/>
    </source>
</evidence>
<dbReference type="EMBL" id="SDIL01000062">
    <property type="protein sequence ID" value="RXK37708.1"/>
    <property type="molecule type" value="Genomic_DNA"/>
</dbReference>
<dbReference type="Pfam" id="PF00702">
    <property type="entry name" value="Hydrolase"/>
    <property type="match status" value="1"/>
</dbReference>
<feature type="region of interest" description="Disordered" evidence="16">
    <location>
        <begin position="411"/>
        <end position="446"/>
    </location>
</feature>
<dbReference type="Gene3D" id="3.40.50.1000">
    <property type="entry name" value="HAD superfamily/HAD-like"/>
    <property type="match status" value="1"/>
</dbReference>
<comment type="caution">
    <text evidence="18">The sequence shown here is derived from an EMBL/GenBank/DDBJ whole genome shotgun (WGS) entry which is preliminary data.</text>
</comment>
<dbReference type="InterPro" id="IPR059000">
    <property type="entry name" value="ATPase_P-type_domA"/>
</dbReference>
<keyword evidence="13" id="KW-0406">Ion transport</keyword>
<keyword evidence="14 15" id="KW-0472">Membrane</keyword>
<evidence type="ECO:0000256" key="15">
    <source>
        <dbReference type="RuleBase" id="RU362081"/>
    </source>
</evidence>
<keyword evidence="9" id="KW-0460">Magnesium</keyword>
<dbReference type="SUPFAM" id="SSF81653">
    <property type="entry name" value="Calcium ATPase, transduction domain A"/>
    <property type="match status" value="1"/>
</dbReference>
<comment type="subcellular location">
    <subcellularLocation>
        <location evidence="1">Endomembrane system</location>
        <topology evidence="1">Multi-pass membrane protein</topology>
    </subcellularLocation>
    <subcellularLocation>
        <location evidence="15">Membrane</location>
    </subcellularLocation>
</comment>
<dbReference type="NCBIfam" id="TIGR01494">
    <property type="entry name" value="ATPase_P-type"/>
    <property type="match status" value="2"/>
</dbReference>
<dbReference type="SFLD" id="SFLDS00003">
    <property type="entry name" value="Haloacid_Dehalogenase"/>
    <property type="match status" value="1"/>
</dbReference>
<keyword evidence="8 15" id="KW-0067">ATP-binding</keyword>
<dbReference type="Pfam" id="PF00122">
    <property type="entry name" value="E1-E2_ATPase"/>
    <property type="match status" value="1"/>
</dbReference>
<dbReference type="InterPro" id="IPR027256">
    <property type="entry name" value="P-typ_ATPase_IB"/>
</dbReference>
<evidence type="ECO:0000256" key="3">
    <source>
        <dbReference type="ARBA" id="ARBA00022448"/>
    </source>
</evidence>
<dbReference type="GO" id="GO:0055070">
    <property type="term" value="P:copper ion homeostasis"/>
    <property type="evidence" value="ECO:0007669"/>
    <property type="project" value="TreeGrafter"/>
</dbReference>
<organism evidence="18 19">
    <name type="scientific">Tremella mesenterica</name>
    <name type="common">Jelly fungus</name>
    <dbReference type="NCBI Taxonomy" id="5217"/>
    <lineage>
        <taxon>Eukaryota</taxon>
        <taxon>Fungi</taxon>
        <taxon>Dikarya</taxon>
        <taxon>Basidiomycota</taxon>
        <taxon>Agaricomycotina</taxon>
        <taxon>Tremellomycetes</taxon>
        <taxon>Tremellales</taxon>
        <taxon>Tremellaceae</taxon>
        <taxon>Tremella</taxon>
    </lineage>
</organism>
<evidence type="ECO:0000256" key="2">
    <source>
        <dbReference type="ARBA" id="ARBA00006024"/>
    </source>
</evidence>
<comment type="similarity">
    <text evidence="2 15">Belongs to the cation transport ATPase (P-type) (TC 3.A.3) family. Type IB subfamily.</text>
</comment>
<dbReference type="InterPro" id="IPR023298">
    <property type="entry name" value="ATPase_P-typ_TM_dom_sf"/>
</dbReference>
<dbReference type="NCBIfam" id="TIGR01525">
    <property type="entry name" value="ATPase-IB_hvy"/>
    <property type="match status" value="1"/>
</dbReference>
<evidence type="ECO:0000256" key="4">
    <source>
        <dbReference type="ARBA" id="ARBA00022692"/>
    </source>
</evidence>
<feature type="domain" description="HMA" evidence="17">
    <location>
        <begin position="334"/>
        <end position="399"/>
    </location>
</feature>
<dbReference type="PROSITE" id="PS00154">
    <property type="entry name" value="ATPASE_E1_E2"/>
    <property type="match status" value="1"/>
</dbReference>
<dbReference type="Gene3D" id="3.40.1110.10">
    <property type="entry name" value="Calcium-transporting ATPase, cytoplasmic domain N"/>
    <property type="match status" value="1"/>
</dbReference>
<keyword evidence="3" id="KW-0813">Transport</keyword>
<name>A0A4Q1BJ50_TREME</name>
<dbReference type="GO" id="GO:0016887">
    <property type="term" value="F:ATP hydrolysis activity"/>
    <property type="evidence" value="ECO:0007669"/>
    <property type="project" value="InterPro"/>
</dbReference>
<feature type="transmembrane region" description="Helical" evidence="15">
    <location>
        <begin position="569"/>
        <end position="594"/>
    </location>
</feature>
<evidence type="ECO:0000256" key="1">
    <source>
        <dbReference type="ARBA" id="ARBA00004127"/>
    </source>
</evidence>
<dbReference type="GO" id="GO:0043682">
    <property type="term" value="F:P-type divalent copper transporter activity"/>
    <property type="evidence" value="ECO:0007669"/>
    <property type="project" value="TreeGrafter"/>
</dbReference>
<dbReference type="NCBIfam" id="TIGR00003">
    <property type="entry name" value="copper ion binding protein"/>
    <property type="match status" value="1"/>
</dbReference>
<keyword evidence="11 15" id="KW-1133">Transmembrane helix</keyword>
<dbReference type="PROSITE" id="PS50846">
    <property type="entry name" value="HMA_2"/>
    <property type="match status" value="3"/>
</dbReference>
<feature type="transmembrane region" description="Helical" evidence="15">
    <location>
        <begin position="668"/>
        <end position="695"/>
    </location>
</feature>
<dbReference type="InterPro" id="IPR008250">
    <property type="entry name" value="ATPase_P-typ_transduc_dom_A_sf"/>
</dbReference>
<keyword evidence="12" id="KW-0186">Copper</keyword>
<dbReference type="GO" id="GO:0005507">
    <property type="term" value="F:copper ion binding"/>
    <property type="evidence" value="ECO:0007669"/>
    <property type="project" value="InterPro"/>
</dbReference>
<dbReference type="PANTHER" id="PTHR43520:SF32">
    <property type="entry name" value="COPPER RESISTANCE P-TYPE ATPASE (EUROFUNG)"/>
    <property type="match status" value="1"/>
</dbReference>
<evidence type="ECO:0000259" key="17">
    <source>
        <dbReference type="PROSITE" id="PS50846"/>
    </source>
</evidence>
<dbReference type="CDD" id="cd00371">
    <property type="entry name" value="HMA"/>
    <property type="match status" value="3"/>
</dbReference>